<evidence type="ECO:0008006" key="2">
    <source>
        <dbReference type="Google" id="ProtNLM"/>
    </source>
</evidence>
<dbReference type="EMBL" id="DSKY01000022">
    <property type="protein sequence ID" value="HDY60106.1"/>
    <property type="molecule type" value="Genomic_DNA"/>
</dbReference>
<dbReference type="SUPFAM" id="SSF53335">
    <property type="entry name" value="S-adenosyl-L-methionine-dependent methyltransferases"/>
    <property type="match status" value="1"/>
</dbReference>
<comment type="caution">
    <text evidence="1">The sequence shown here is derived from an EMBL/GenBank/DDBJ whole genome shotgun (WGS) entry which is preliminary data.</text>
</comment>
<dbReference type="AlphaFoldDB" id="A0A7V1EIZ6"/>
<dbReference type="InterPro" id="IPR029063">
    <property type="entry name" value="SAM-dependent_MTases_sf"/>
</dbReference>
<proteinExistence type="predicted"/>
<protein>
    <recommendedName>
        <fullName evidence="2">Site-specific DNA-methyltransferase</fullName>
    </recommendedName>
</protein>
<evidence type="ECO:0000313" key="1">
    <source>
        <dbReference type="EMBL" id="HDY60106.1"/>
    </source>
</evidence>
<gene>
    <name evidence="1" type="ORF">ENP86_11275</name>
</gene>
<reference evidence="1" key="1">
    <citation type="journal article" date="2020" name="mSystems">
        <title>Genome- and Community-Level Interaction Insights into Carbon Utilization and Element Cycling Functions of Hydrothermarchaeota in Hydrothermal Sediment.</title>
        <authorList>
            <person name="Zhou Z."/>
            <person name="Liu Y."/>
            <person name="Xu W."/>
            <person name="Pan J."/>
            <person name="Luo Z.H."/>
            <person name="Li M."/>
        </authorList>
    </citation>
    <scope>NUCLEOTIDE SEQUENCE [LARGE SCALE GENOMIC DNA]</scope>
    <source>
        <strain evidence="1">SpSt-258</strain>
    </source>
</reference>
<sequence length="175" mass="20267">MAADKIKITPAKGRPMLHWVGKRPLDYVKGFPAQLIEIFDLLNKERKVDIPTYDELKDNWQNLLFHGDNKEVLATLLELGFRGKIGLIYIDPPFKSGADYVRRVELRGLKNLGRIDEDSASVLQQTMYFDIWNNDNYLQFMYERLMLLKELLAETGFYLRPSGLACGTLYKNFNG</sequence>
<dbReference type="Gene3D" id="3.40.50.150">
    <property type="entry name" value="Vaccinia Virus protein VP39"/>
    <property type="match status" value="1"/>
</dbReference>
<accession>A0A7V1EIZ6</accession>
<organism evidence="1">
    <name type="scientific">candidate division WOR-3 bacterium</name>
    <dbReference type="NCBI Taxonomy" id="2052148"/>
    <lineage>
        <taxon>Bacteria</taxon>
        <taxon>Bacteria division WOR-3</taxon>
    </lineage>
</organism>
<name>A0A7V1EIZ6_UNCW3</name>